<organism evidence="1 2">
    <name type="scientific">Zarea fungicola</name>
    <dbReference type="NCBI Taxonomy" id="93591"/>
    <lineage>
        <taxon>Eukaryota</taxon>
        <taxon>Fungi</taxon>
        <taxon>Dikarya</taxon>
        <taxon>Ascomycota</taxon>
        <taxon>Pezizomycotina</taxon>
        <taxon>Sordariomycetes</taxon>
        <taxon>Hypocreomycetidae</taxon>
        <taxon>Hypocreales</taxon>
        <taxon>Cordycipitaceae</taxon>
        <taxon>Zarea</taxon>
    </lineage>
</organism>
<evidence type="ECO:0000313" key="1">
    <source>
        <dbReference type="EMBL" id="KAJ2980986.1"/>
    </source>
</evidence>
<comment type="caution">
    <text evidence="1">The sequence shown here is derived from an EMBL/GenBank/DDBJ whole genome shotgun (WGS) entry which is preliminary data.</text>
</comment>
<sequence>MANFVITPDETRLTSRLGYLEFVPAMMGTIKHCQAFSYSFAACALASLHNRYGPSISTAHMAQWCYTKALRATSITLQDPREALQDHTLAAILLLSHYEHIAAQSLNMEAWDLHVGAAIELAKLRGPEQTLTKEGTFVPTHIDWWMSELKDGWAWHFQRLTADTGQLKAEADELLSSISDNLTKRYQLEHLSEKVKLLDQEIATSLQRMPKDFHWKSVSWQERVERHGEGAEFEFQAFPGPIDMYPDLWIANLWNVMRSMRLVLSSIELRCVATIISPQDYRTTIQYNDAVKIRTKLIDSVISSVPYHFGWIQKYSNFNYPAEMATFECGEDSADKVLGGYFLLYPLARILNEDCISDTQREWVRHQLRYIGDRLGIRYAKALSQVRQGVHVAATQHPYDFIDKLERAINVDRAG</sequence>
<protein>
    <submittedName>
        <fullName evidence="1">Uncharacterized protein</fullName>
    </submittedName>
</protein>
<name>A0ACC1NQ53_9HYPO</name>
<evidence type="ECO:0000313" key="2">
    <source>
        <dbReference type="Proteomes" id="UP001143910"/>
    </source>
</evidence>
<accession>A0ACC1NQ53</accession>
<reference evidence="1" key="1">
    <citation type="submission" date="2022-08" db="EMBL/GenBank/DDBJ databases">
        <title>Genome Sequence of Lecanicillium fungicola.</title>
        <authorList>
            <person name="Buettner E."/>
        </authorList>
    </citation>
    <scope>NUCLEOTIDE SEQUENCE</scope>
    <source>
        <strain evidence="1">Babe33</strain>
    </source>
</reference>
<keyword evidence="2" id="KW-1185">Reference proteome</keyword>
<gene>
    <name evidence="1" type="ORF">NQ176_g2303</name>
</gene>
<dbReference type="Proteomes" id="UP001143910">
    <property type="component" value="Unassembled WGS sequence"/>
</dbReference>
<proteinExistence type="predicted"/>
<dbReference type="EMBL" id="JANJQO010000159">
    <property type="protein sequence ID" value="KAJ2980986.1"/>
    <property type="molecule type" value="Genomic_DNA"/>
</dbReference>